<feature type="non-terminal residue" evidence="1">
    <location>
        <position position="1"/>
    </location>
</feature>
<dbReference type="PANTHER" id="PTHR12444">
    <property type="entry name" value="PROTEIN EFR3 HOMOLOG CMP44E"/>
    <property type="match status" value="1"/>
</dbReference>
<evidence type="ECO:0000313" key="1">
    <source>
        <dbReference type="EMBL" id="CAL4100428.1"/>
    </source>
</evidence>
<dbReference type="EMBL" id="CAXKWB010011211">
    <property type="protein sequence ID" value="CAL4100428.1"/>
    <property type="molecule type" value="Genomic_DNA"/>
</dbReference>
<accession>A0AAV2QVC9</accession>
<dbReference type="InterPro" id="IPR051851">
    <property type="entry name" value="EFR3_Homologs"/>
</dbReference>
<protein>
    <submittedName>
        <fullName evidence="1">Uncharacterized protein</fullName>
    </submittedName>
</protein>
<dbReference type="PANTHER" id="PTHR12444:SF8">
    <property type="entry name" value="PROTEIN EFR3 HOMOLOG CMP44E"/>
    <property type="match status" value="1"/>
</dbReference>
<dbReference type="AlphaFoldDB" id="A0AAV2QVC9"/>
<feature type="non-terminal residue" evidence="1">
    <location>
        <position position="164"/>
    </location>
</feature>
<gene>
    <name evidence="1" type="ORF">MNOR_LOCUS16793</name>
</gene>
<evidence type="ECO:0000313" key="2">
    <source>
        <dbReference type="Proteomes" id="UP001497623"/>
    </source>
</evidence>
<organism evidence="1 2">
    <name type="scientific">Meganyctiphanes norvegica</name>
    <name type="common">Northern krill</name>
    <name type="synonym">Thysanopoda norvegica</name>
    <dbReference type="NCBI Taxonomy" id="48144"/>
    <lineage>
        <taxon>Eukaryota</taxon>
        <taxon>Metazoa</taxon>
        <taxon>Ecdysozoa</taxon>
        <taxon>Arthropoda</taxon>
        <taxon>Crustacea</taxon>
        <taxon>Multicrustacea</taxon>
        <taxon>Malacostraca</taxon>
        <taxon>Eumalacostraca</taxon>
        <taxon>Eucarida</taxon>
        <taxon>Euphausiacea</taxon>
        <taxon>Euphausiidae</taxon>
        <taxon>Meganyctiphanes</taxon>
    </lineage>
</organism>
<name>A0AAV2QVC9_MEGNR</name>
<keyword evidence="2" id="KW-1185">Reference proteome</keyword>
<dbReference type="GO" id="GO:0005886">
    <property type="term" value="C:plasma membrane"/>
    <property type="evidence" value="ECO:0007669"/>
    <property type="project" value="TreeGrafter"/>
</dbReference>
<dbReference type="GO" id="GO:0072659">
    <property type="term" value="P:protein localization to plasma membrane"/>
    <property type="evidence" value="ECO:0007669"/>
    <property type="project" value="TreeGrafter"/>
</dbReference>
<sequence length="164" mass="18293">LDVSRLGVMISKPSRQDISFWKKSGGEILLSLQENCEFNNNTLANLTAVYTTIMLILSEIRTDETLVDVLRVLLHVQGVAIDGPLDKNHRIQLHGMVAALMMVIAQHIPALKEHVAKVVKKRSDAAPHLLPELQRHYAPNLSPDSLPDDFLFDNQIVIDVLTNS</sequence>
<dbReference type="Proteomes" id="UP001497623">
    <property type="component" value="Unassembled WGS sequence"/>
</dbReference>
<proteinExistence type="predicted"/>
<reference evidence="1 2" key="1">
    <citation type="submission" date="2024-05" db="EMBL/GenBank/DDBJ databases">
        <authorList>
            <person name="Wallberg A."/>
        </authorList>
    </citation>
    <scope>NUCLEOTIDE SEQUENCE [LARGE SCALE GENOMIC DNA]</scope>
</reference>
<comment type="caution">
    <text evidence="1">The sequence shown here is derived from an EMBL/GenBank/DDBJ whole genome shotgun (WGS) entry which is preliminary data.</text>
</comment>